<dbReference type="InParanoid" id="B2A4L1"/>
<dbReference type="OrthoDB" id="9797709at2"/>
<proteinExistence type="predicted"/>
<name>B2A4L1_NATTJ</name>
<evidence type="ECO:0000256" key="1">
    <source>
        <dbReference type="SAM" id="MobiDB-lite"/>
    </source>
</evidence>
<accession>B2A4L1</accession>
<dbReference type="HOGENOM" id="CLU_1353471_0_0_9"/>
<dbReference type="RefSeq" id="WP_012448055.1">
    <property type="nucleotide sequence ID" value="NC_010718.1"/>
</dbReference>
<dbReference type="EMBL" id="CP001034">
    <property type="protein sequence ID" value="ACB85186.1"/>
    <property type="molecule type" value="Genomic_DNA"/>
</dbReference>
<dbReference type="PROSITE" id="PS51257">
    <property type="entry name" value="PROKAR_LIPOPROTEIN"/>
    <property type="match status" value="1"/>
</dbReference>
<evidence type="ECO:0000313" key="3">
    <source>
        <dbReference type="Proteomes" id="UP000001683"/>
    </source>
</evidence>
<dbReference type="Proteomes" id="UP000001683">
    <property type="component" value="Chromosome"/>
</dbReference>
<reference evidence="2 3" key="2">
    <citation type="journal article" date="2011" name="J. Bacteriol.">
        <title>Complete genome sequence of the anaerobic, halophilic alkalithermophile Natranaerobius thermophilus JW/NM-WN-LF.</title>
        <authorList>
            <person name="Zhao B."/>
            <person name="Mesbah N.M."/>
            <person name="Dalin E."/>
            <person name="Goodwin L."/>
            <person name="Nolan M."/>
            <person name="Pitluck S."/>
            <person name="Chertkov O."/>
            <person name="Brettin T.S."/>
            <person name="Han J."/>
            <person name="Larimer F.W."/>
            <person name="Land M.L."/>
            <person name="Hauser L."/>
            <person name="Kyrpides N."/>
            <person name="Wiegel J."/>
        </authorList>
    </citation>
    <scope>NUCLEOTIDE SEQUENCE [LARGE SCALE GENOMIC DNA]</scope>
    <source>
        <strain evidence="3">ATCC BAA-1301 / DSM 18059 / JW/NM-WN-LF</strain>
    </source>
</reference>
<feature type="compositionally biased region" description="Acidic residues" evidence="1">
    <location>
        <begin position="43"/>
        <end position="56"/>
    </location>
</feature>
<protein>
    <recommendedName>
        <fullName evidence="4">FMN-binding domain-containing protein</fullName>
    </recommendedName>
</protein>
<gene>
    <name evidence="2" type="ordered locus">Nther_1612</name>
</gene>
<organism evidence="2 3">
    <name type="scientific">Natranaerobius thermophilus (strain ATCC BAA-1301 / DSM 18059 / JW/NM-WN-LF)</name>
    <dbReference type="NCBI Taxonomy" id="457570"/>
    <lineage>
        <taxon>Bacteria</taxon>
        <taxon>Bacillati</taxon>
        <taxon>Bacillota</taxon>
        <taxon>Clostridia</taxon>
        <taxon>Natranaerobiales</taxon>
        <taxon>Natranaerobiaceae</taxon>
        <taxon>Natranaerobius</taxon>
    </lineage>
</organism>
<reference evidence="2 3" key="1">
    <citation type="submission" date="2008-04" db="EMBL/GenBank/DDBJ databases">
        <title>Complete sequence of chromosome of Natranaerobius thermophilus JW/NM-WN-LF.</title>
        <authorList>
            <consortium name="US DOE Joint Genome Institute"/>
            <person name="Copeland A."/>
            <person name="Lucas S."/>
            <person name="Lapidus A."/>
            <person name="Glavina del Rio T."/>
            <person name="Dalin E."/>
            <person name="Tice H."/>
            <person name="Bruce D."/>
            <person name="Goodwin L."/>
            <person name="Pitluck S."/>
            <person name="Chertkov O."/>
            <person name="Brettin T."/>
            <person name="Detter J.C."/>
            <person name="Han C."/>
            <person name="Kuske C.R."/>
            <person name="Schmutz J."/>
            <person name="Larimer F."/>
            <person name="Land M."/>
            <person name="Hauser L."/>
            <person name="Kyrpides N."/>
            <person name="Lykidis A."/>
            <person name="Mesbah N.M."/>
            <person name="Wiegel J."/>
        </authorList>
    </citation>
    <scope>NUCLEOTIDE SEQUENCE [LARGE SCALE GENOMIC DNA]</scope>
    <source>
        <strain evidence="3">ATCC BAA-1301 / DSM 18059 / JW/NM-WN-LF</strain>
    </source>
</reference>
<sequence length="202" mass="22892">MRKIGVLMIALIVLITPIMMGCEPEEDVPPENDANKEDYAGVNEDEEEQNNEDEALPPERKGVYPDGTYRGAFHDRGTYLGDQIGIQQVGVQFTLEDNEMQDLEFRVLAWGGDNYMVPDDPNNEWPKEDLDVLREQYEEALEYLEGRHITDITDLFEPGDVAEDKEGTGEILDTWTAATMRANKITHAIRDALNKGVYVPED</sequence>
<keyword evidence="3" id="KW-1185">Reference proteome</keyword>
<evidence type="ECO:0000313" key="2">
    <source>
        <dbReference type="EMBL" id="ACB85186.1"/>
    </source>
</evidence>
<dbReference type="KEGG" id="nth:Nther_1612"/>
<evidence type="ECO:0008006" key="4">
    <source>
        <dbReference type="Google" id="ProtNLM"/>
    </source>
</evidence>
<dbReference type="AlphaFoldDB" id="B2A4L1"/>
<dbReference type="STRING" id="457570.Nther_1612"/>
<feature type="region of interest" description="Disordered" evidence="1">
    <location>
        <begin position="24"/>
        <end position="68"/>
    </location>
</feature>